<dbReference type="Proteomes" id="UP000613840">
    <property type="component" value="Unassembled WGS sequence"/>
</dbReference>
<dbReference type="RefSeq" id="WP_188897479.1">
    <property type="nucleotide sequence ID" value="NZ_BMMZ01000014.1"/>
</dbReference>
<accession>A0A917SGH4</accession>
<reference evidence="2" key="2">
    <citation type="submission" date="2020-09" db="EMBL/GenBank/DDBJ databases">
        <authorList>
            <person name="Sun Q."/>
            <person name="Zhou Y."/>
        </authorList>
    </citation>
    <scope>NUCLEOTIDE SEQUENCE</scope>
    <source>
        <strain evidence="2">CGMCC 4.7306</strain>
    </source>
</reference>
<feature type="domain" description="Helix-turn-helix" evidence="1">
    <location>
        <begin position="7"/>
        <end position="47"/>
    </location>
</feature>
<evidence type="ECO:0000313" key="2">
    <source>
        <dbReference type="EMBL" id="GGL79067.1"/>
    </source>
</evidence>
<evidence type="ECO:0000313" key="3">
    <source>
        <dbReference type="Proteomes" id="UP000613840"/>
    </source>
</evidence>
<sequence length="256" mass="28199">MLDAQSREIAAAYGAGRSVACLARQYGRSESWVKGVLRAQGVQLRGRWEHPLNRDEVVAEYLAGASAAAIAERHGRAATTIAAILRQRNVRRRTRWDNLPPVDVAAVIGDYLDGASLRTVAGRHRRSITWVRETLASVGIPRRARGGSYKDVSDKLIVRLRDDACLSWDEIAERVGMKPESVAARYSAAPGALGHPRYNFAGAATDVEVWLRNDAANHRQEIVSAYRAGRSSESLARRWGISQRTVERWVGGSDNS</sequence>
<dbReference type="EMBL" id="BMMZ01000014">
    <property type="protein sequence ID" value="GGL79067.1"/>
    <property type="molecule type" value="Genomic_DNA"/>
</dbReference>
<dbReference type="AlphaFoldDB" id="A0A917SGH4"/>
<reference evidence="2" key="1">
    <citation type="journal article" date="2014" name="Int. J. Syst. Evol. Microbiol.">
        <title>Complete genome sequence of Corynebacterium casei LMG S-19264T (=DSM 44701T), isolated from a smear-ripened cheese.</title>
        <authorList>
            <consortium name="US DOE Joint Genome Institute (JGI-PGF)"/>
            <person name="Walter F."/>
            <person name="Albersmeier A."/>
            <person name="Kalinowski J."/>
            <person name="Ruckert C."/>
        </authorList>
    </citation>
    <scope>NUCLEOTIDE SEQUENCE</scope>
    <source>
        <strain evidence="2">CGMCC 4.7306</strain>
    </source>
</reference>
<dbReference type="Pfam" id="PF19575">
    <property type="entry name" value="HTH_58"/>
    <property type="match status" value="1"/>
</dbReference>
<dbReference type="Gene3D" id="1.10.10.60">
    <property type="entry name" value="Homeodomain-like"/>
    <property type="match status" value="1"/>
</dbReference>
<dbReference type="InterPro" id="IPR045745">
    <property type="entry name" value="HTH_58_Actinobacteria-type"/>
</dbReference>
<keyword evidence="3" id="KW-1185">Reference proteome</keyword>
<comment type="caution">
    <text evidence="2">The sequence shown here is derived from an EMBL/GenBank/DDBJ whole genome shotgun (WGS) entry which is preliminary data.</text>
</comment>
<protein>
    <recommendedName>
        <fullName evidence="1">Helix-turn-helix domain-containing protein</fullName>
    </recommendedName>
</protein>
<name>A0A917SGH4_9ACTN</name>
<evidence type="ECO:0000259" key="1">
    <source>
        <dbReference type="Pfam" id="PF19575"/>
    </source>
</evidence>
<proteinExistence type="predicted"/>
<organism evidence="2 3">
    <name type="scientific">Microlunatus endophyticus</name>
    <dbReference type="NCBI Taxonomy" id="1716077"/>
    <lineage>
        <taxon>Bacteria</taxon>
        <taxon>Bacillati</taxon>
        <taxon>Actinomycetota</taxon>
        <taxon>Actinomycetes</taxon>
        <taxon>Propionibacteriales</taxon>
        <taxon>Propionibacteriaceae</taxon>
        <taxon>Microlunatus</taxon>
    </lineage>
</organism>
<gene>
    <name evidence="2" type="ORF">GCM10011575_41780</name>
</gene>